<gene>
    <name evidence="2" type="ORF">EW146_g9399</name>
</gene>
<accession>A0A4S4L745</accession>
<proteinExistence type="predicted"/>
<evidence type="ECO:0000313" key="3">
    <source>
        <dbReference type="Proteomes" id="UP000310158"/>
    </source>
</evidence>
<dbReference type="OrthoDB" id="3066566at2759"/>
<comment type="caution">
    <text evidence="2">The sequence shown here is derived from an EMBL/GenBank/DDBJ whole genome shotgun (WGS) entry which is preliminary data.</text>
</comment>
<dbReference type="EMBL" id="SGPL01000803">
    <property type="protein sequence ID" value="THH07167.1"/>
    <property type="molecule type" value="Genomic_DNA"/>
</dbReference>
<feature type="region of interest" description="Disordered" evidence="1">
    <location>
        <begin position="342"/>
        <end position="407"/>
    </location>
</feature>
<feature type="compositionally biased region" description="Polar residues" evidence="1">
    <location>
        <begin position="258"/>
        <end position="278"/>
    </location>
</feature>
<protein>
    <submittedName>
        <fullName evidence="2">Uncharacterized protein</fullName>
    </submittedName>
</protein>
<dbReference type="Proteomes" id="UP000310158">
    <property type="component" value="Unassembled WGS sequence"/>
</dbReference>
<feature type="compositionally biased region" description="Low complexity" evidence="1">
    <location>
        <begin position="348"/>
        <end position="385"/>
    </location>
</feature>
<keyword evidence="3" id="KW-1185">Reference proteome</keyword>
<name>A0A4S4L745_9AGAM</name>
<dbReference type="AlphaFoldDB" id="A0A4S4L745"/>
<evidence type="ECO:0000256" key="1">
    <source>
        <dbReference type="SAM" id="MobiDB-lite"/>
    </source>
</evidence>
<feature type="compositionally biased region" description="Basic residues" evidence="1">
    <location>
        <begin position="76"/>
        <end position="85"/>
    </location>
</feature>
<reference evidence="2 3" key="1">
    <citation type="submission" date="2019-02" db="EMBL/GenBank/DDBJ databases">
        <title>Genome sequencing of the rare red list fungi Bondarzewia mesenterica.</title>
        <authorList>
            <person name="Buettner E."/>
            <person name="Kellner H."/>
        </authorList>
    </citation>
    <scope>NUCLEOTIDE SEQUENCE [LARGE SCALE GENOMIC DNA]</scope>
    <source>
        <strain evidence="2 3">DSM 108281</strain>
    </source>
</reference>
<sequence length="470" mass="49640">MYSELEKENIMLRTENVTLRSTMSDIIFALPQLLRASNPLATTPPTSKDPSILTVQHTKLPALKKDDHPQIQYWHKHSYQGKRKSAVTDSNASPGRKGKSKAAQGINVSMRYVEDSTGEIIDGYQANAICEYASAIWRELLASGVAPPTWGSGPLDATVKPDMATNSLADITVTDSHSMAAPTLTILTSAKREHDSADDSAVKKWKLRVEDTISESSLPSSSAADLVQHRDDVDTPLVSPCSLPDPAATVSAERSESNTESSAQCPTTDAHSSTGTLTPVTSPLFSTLPVTNAEAVATTSTQVEVIRDTNSASSTILPVPSSANMTAASLAPALSAGEMSNASVPVASESESMDSTSTSIETRKATALTTSEETSTSAANMASNTVQATSSSSKPRQVTGGGKAGRSKFVPNAAITARNIFGEEWLKDNPEGTKDEFAARWSAMSKSDQAPYDLRAKNMKAGAAAQSQKA</sequence>
<feature type="compositionally biased region" description="Polar residues" evidence="1">
    <location>
        <begin position="386"/>
        <end position="396"/>
    </location>
</feature>
<organism evidence="2 3">
    <name type="scientific">Bondarzewia mesenterica</name>
    <dbReference type="NCBI Taxonomy" id="1095465"/>
    <lineage>
        <taxon>Eukaryota</taxon>
        <taxon>Fungi</taxon>
        <taxon>Dikarya</taxon>
        <taxon>Basidiomycota</taxon>
        <taxon>Agaricomycotina</taxon>
        <taxon>Agaricomycetes</taxon>
        <taxon>Russulales</taxon>
        <taxon>Bondarzewiaceae</taxon>
        <taxon>Bondarzewia</taxon>
    </lineage>
</organism>
<feature type="region of interest" description="Disordered" evidence="1">
    <location>
        <begin position="76"/>
        <end position="103"/>
    </location>
</feature>
<evidence type="ECO:0000313" key="2">
    <source>
        <dbReference type="EMBL" id="THH07167.1"/>
    </source>
</evidence>
<feature type="region of interest" description="Disordered" evidence="1">
    <location>
        <begin position="235"/>
        <end position="278"/>
    </location>
</feature>